<dbReference type="AlphaFoldDB" id="A0A4V5NYW8"/>
<dbReference type="InterPro" id="IPR000182">
    <property type="entry name" value="GNAT_dom"/>
</dbReference>
<dbReference type="Gene3D" id="3.40.630.30">
    <property type="match status" value="1"/>
</dbReference>
<evidence type="ECO:0000313" key="2">
    <source>
        <dbReference type="EMBL" id="TKC05873.1"/>
    </source>
</evidence>
<sequence>MLELNLHDLPDITTSRLLLREQSLSDAPALFGLRTNTEVMRYIDRPRPREVSDSEAVIKSINENFHRGMNMIWAITLKENPEQMIGNLGYWRTDLANHRAEIGYMLHPDYWRQGILSEALTAVIDFGFNTMGLHSMCANINPANDASRQLLLKHGFIKEAYFREDYYFDGKFLDSEIYGLLNMEMGTLLHLS</sequence>
<name>A0A4V5NYW8_9SPHI</name>
<dbReference type="EMBL" id="SWBQ01000003">
    <property type="protein sequence ID" value="TKC05873.1"/>
    <property type="molecule type" value="Genomic_DNA"/>
</dbReference>
<reference evidence="2" key="1">
    <citation type="submission" date="2019-04" db="EMBL/GenBank/DDBJ databases">
        <title>Pedobacter sp. RP-3-15 sp. nov., isolated from Arctic soil.</title>
        <authorList>
            <person name="Dahal R.H."/>
            <person name="Kim D.-U."/>
        </authorList>
    </citation>
    <scope>NUCLEOTIDE SEQUENCE [LARGE SCALE GENOMIC DNA]</scope>
    <source>
        <strain evidence="2">RP-3-15</strain>
    </source>
</reference>
<accession>A0A4V5NYW8</accession>
<dbReference type="CDD" id="cd04301">
    <property type="entry name" value="NAT_SF"/>
    <property type="match status" value="1"/>
</dbReference>
<protein>
    <submittedName>
        <fullName evidence="2">GNAT family N-acetyltransferase</fullName>
    </submittedName>
</protein>
<dbReference type="InterPro" id="IPR016181">
    <property type="entry name" value="Acyl_CoA_acyltransferase"/>
</dbReference>
<dbReference type="Proteomes" id="UP000307244">
    <property type="component" value="Unassembled WGS sequence"/>
</dbReference>
<evidence type="ECO:0000259" key="1">
    <source>
        <dbReference type="PROSITE" id="PS51186"/>
    </source>
</evidence>
<proteinExistence type="predicted"/>
<dbReference type="OrthoDB" id="9811523at2"/>
<comment type="caution">
    <text evidence="2">The sequence shown here is derived from an EMBL/GenBank/DDBJ whole genome shotgun (WGS) entry which is preliminary data.</text>
</comment>
<keyword evidence="3" id="KW-1185">Reference proteome</keyword>
<organism evidence="2 3">
    <name type="scientific">Pedobacter frigoris</name>
    <dbReference type="NCBI Taxonomy" id="2571272"/>
    <lineage>
        <taxon>Bacteria</taxon>
        <taxon>Pseudomonadati</taxon>
        <taxon>Bacteroidota</taxon>
        <taxon>Sphingobacteriia</taxon>
        <taxon>Sphingobacteriales</taxon>
        <taxon>Sphingobacteriaceae</taxon>
        <taxon>Pedobacter</taxon>
    </lineage>
</organism>
<dbReference type="RefSeq" id="WP_136836134.1">
    <property type="nucleotide sequence ID" value="NZ_SWBQ01000003.1"/>
</dbReference>
<evidence type="ECO:0000313" key="3">
    <source>
        <dbReference type="Proteomes" id="UP000307244"/>
    </source>
</evidence>
<dbReference type="PANTHER" id="PTHR43792">
    <property type="entry name" value="GNAT FAMILY, PUTATIVE (AFU_ORTHOLOGUE AFUA_3G00765)-RELATED-RELATED"/>
    <property type="match status" value="1"/>
</dbReference>
<dbReference type="SUPFAM" id="SSF55729">
    <property type="entry name" value="Acyl-CoA N-acyltransferases (Nat)"/>
    <property type="match status" value="1"/>
</dbReference>
<gene>
    <name evidence="2" type="ORF">FA047_11050</name>
</gene>
<dbReference type="PROSITE" id="PS51186">
    <property type="entry name" value="GNAT"/>
    <property type="match status" value="1"/>
</dbReference>
<keyword evidence="2" id="KW-0808">Transferase</keyword>
<feature type="domain" description="N-acetyltransferase" evidence="1">
    <location>
        <begin position="17"/>
        <end position="174"/>
    </location>
</feature>
<dbReference type="PANTHER" id="PTHR43792:SF1">
    <property type="entry name" value="N-ACETYLTRANSFERASE DOMAIN-CONTAINING PROTEIN"/>
    <property type="match status" value="1"/>
</dbReference>
<dbReference type="GO" id="GO:0016747">
    <property type="term" value="F:acyltransferase activity, transferring groups other than amino-acyl groups"/>
    <property type="evidence" value="ECO:0007669"/>
    <property type="project" value="InterPro"/>
</dbReference>
<dbReference type="InterPro" id="IPR051531">
    <property type="entry name" value="N-acetyltransferase"/>
</dbReference>
<dbReference type="Pfam" id="PF13302">
    <property type="entry name" value="Acetyltransf_3"/>
    <property type="match status" value="1"/>
</dbReference>